<accession>A0ABQ9I7V6</accession>
<keyword evidence="3" id="KW-1185">Reference proteome</keyword>
<protein>
    <submittedName>
        <fullName evidence="2">Uncharacterized protein</fullName>
    </submittedName>
</protein>
<proteinExistence type="predicted"/>
<comment type="caution">
    <text evidence="2">The sequence shown here is derived from an EMBL/GenBank/DDBJ whole genome shotgun (WGS) entry which is preliminary data.</text>
</comment>
<sequence>MADMSRSPQAGIHHNEDLPDDLATPIPATELGTIAPPQVASPTSYMVRSTCSLSRPPSECYFMMASEKLKVTVNGLYIQSSWFGAAPEYQGKREIPEKTRRPVVSSSTIRTCEYPVATPPGIGPGSPREEVEGDQGNRVIAYQFTRSRSVTTICWKETCDKDIQNFIFDQKFGEIQDFRVCPRVPSQQPIVPEPSFFSYTVWVFSECAHTGEMKFEYECLLLSTMIAVSRSTSLPTFTSRSSARQHKASNCPFANSYKTYTCVNYCVAYADRSA</sequence>
<organism evidence="2 3">
    <name type="scientific">Dryococelus australis</name>
    <dbReference type="NCBI Taxonomy" id="614101"/>
    <lineage>
        <taxon>Eukaryota</taxon>
        <taxon>Metazoa</taxon>
        <taxon>Ecdysozoa</taxon>
        <taxon>Arthropoda</taxon>
        <taxon>Hexapoda</taxon>
        <taxon>Insecta</taxon>
        <taxon>Pterygota</taxon>
        <taxon>Neoptera</taxon>
        <taxon>Polyneoptera</taxon>
        <taxon>Phasmatodea</taxon>
        <taxon>Verophasmatodea</taxon>
        <taxon>Anareolatae</taxon>
        <taxon>Phasmatidae</taxon>
        <taxon>Eurycanthinae</taxon>
        <taxon>Dryococelus</taxon>
    </lineage>
</organism>
<evidence type="ECO:0000313" key="3">
    <source>
        <dbReference type="Proteomes" id="UP001159363"/>
    </source>
</evidence>
<gene>
    <name evidence="2" type="ORF">PR048_005296</name>
</gene>
<feature type="region of interest" description="Disordered" evidence="1">
    <location>
        <begin position="1"/>
        <end position="28"/>
    </location>
</feature>
<dbReference type="Proteomes" id="UP001159363">
    <property type="component" value="Chromosome 2"/>
</dbReference>
<evidence type="ECO:0000256" key="1">
    <source>
        <dbReference type="SAM" id="MobiDB-lite"/>
    </source>
</evidence>
<reference evidence="2 3" key="1">
    <citation type="submission" date="2023-02" db="EMBL/GenBank/DDBJ databases">
        <title>LHISI_Scaffold_Assembly.</title>
        <authorList>
            <person name="Stuart O.P."/>
            <person name="Cleave R."/>
            <person name="Magrath M.J.L."/>
            <person name="Mikheyev A.S."/>
        </authorList>
    </citation>
    <scope>NUCLEOTIDE SEQUENCE [LARGE SCALE GENOMIC DNA]</scope>
    <source>
        <strain evidence="2">Daus_M_001</strain>
        <tissue evidence="2">Leg muscle</tissue>
    </source>
</reference>
<evidence type="ECO:0000313" key="2">
    <source>
        <dbReference type="EMBL" id="KAJ8892715.1"/>
    </source>
</evidence>
<name>A0ABQ9I7V6_9NEOP</name>
<dbReference type="EMBL" id="JARBHB010000002">
    <property type="protein sequence ID" value="KAJ8892715.1"/>
    <property type="molecule type" value="Genomic_DNA"/>
</dbReference>